<evidence type="ECO:0000256" key="2">
    <source>
        <dbReference type="ARBA" id="ARBA00023015"/>
    </source>
</evidence>
<dbReference type="GO" id="GO:0006352">
    <property type="term" value="P:DNA-templated transcription initiation"/>
    <property type="evidence" value="ECO:0007669"/>
    <property type="project" value="InterPro"/>
</dbReference>
<dbReference type="SUPFAM" id="SSF88659">
    <property type="entry name" value="Sigma3 and sigma4 domains of RNA polymerase sigma factors"/>
    <property type="match status" value="1"/>
</dbReference>
<feature type="domain" description="RNA polymerase sigma factor 70 region 4 type 2" evidence="7">
    <location>
        <begin position="145"/>
        <end position="197"/>
    </location>
</feature>
<sequence>MDTARNLPRPTERGTAAPPGGWDPPDDALLGAIKDRDDGALAALYDRYGRPAYGLAYRILGERGAAEDAVQEAFLSVWRHAARFAPERGSARSWLMTIVHHAAIDRRRGRRGREQGDLPLDDVAFGLAGKGDDPFAVAAAGLDAERIRQAMAALPREQQRAIELAFFGGLTHQEVAERTGEPLGTVKGRMRLGLRKLRVLLEPAATAEARGDGNPRPAEGGATT</sequence>
<dbReference type="NCBIfam" id="TIGR02937">
    <property type="entry name" value="sigma70-ECF"/>
    <property type="match status" value="1"/>
</dbReference>
<dbReference type="InterPro" id="IPR014284">
    <property type="entry name" value="RNA_pol_sigma-70_dom"/>
</dbReference>
<evidence type="ECO:0000256" key="1">
    <source>
        <dbReference type="ARBA" id="ARBA00010641"/>
    </source>
</evidence>
<feature type="region of interest" description="Disordered" evidence="5">
    <location>
        <begin position="205"/>
        <end position="224"/>
    </location>
</feature>
<dbReference type="Pfam" id="PF04542">
    <property type="entry name" value="Sigma70_r2"/>
    <property type="match status" value="1"/>
</dbReference>
<dbReference type="InterPro" id="IPR013324">
    <property type="entry name" value="RNA_pol_sigma_r3/r4-like"/>
</dbReference>
<dbReference type="CDD" id="cd06171">
    <property type="entry name" value="Sigma70_r4"/>
    <property type="match status" value="1"/>
</dbReference>
<dbReference type="Gene3D" id="1.10.10.10">
    <property type="entry name" value="Winged helix-like DNA-binding domain superfamily/Winged helix DNA-binding domain"/>
    <property type="match status" value="1"/>
</dbReference>
<evidence type="ECO:0000256" key="3">
    <source>
        <dbReference type="ARBA" id="ARBA00023082"/>
    </source>
</evidence>
<dbReference type="Pfam" id="PF08281">
    <property type="entry name" value="Sigma70_r4_2"/>
    <property type="match status" value="1"/>
</dbReference>
<organism evidence="8">
    <name type="scientific">uncultured Thermomicrobiales bacterium</name>
    <dbReference type="NCBI Taxonomy" id="1645740"/>
    <lineage>
        <taxon>Bacteria</taxon>
        <taxon>Pseudomonadati</taxon>
        <taxon>Thermomicrobiota</taxon>
        <taxon>Thermomicrobia</taxon>
        <taxon>Thermomicrobiales</taxon>
        <taxon>environmental samples</taxon>
    </lineage>
</organism>
<accession>A0A6J4VM56</accession>
<protein>
    <submittedName>
        <fullName evidence="8">RNA polymerase ECF-type sigma factor</fullName>
    </submittedName>
</protein>
<comment type="similarity">
    <text evidence="1">Belongs to the sigma-70 factor family. ECF subfamily.</text>
</comment>
<evidence type="ECO:0000313" key="8">
    <source>
        <dbReference type="EMBL" id="CAA9582805.1"/>
    </source>
</evidence>
<name>A0A6J4VM56_9BACT</name>
<dbReference type="InterPro" id="IPR013249">
    <property type="entry name" value="RNA_pol_sigma70_r4_t2"/>
</dbReference>
<reference evidence="8" key="1">
    <citation type="submission" date="2020-02" db="EMBL/GenBank/DDBJ databases">
        <authorList>
            <person name="Meier V. D."/>
        </authorList>
    </citation>
    <scope>NUCLEOTIDE SEQUENCE</scope>
    <source>
        <strain evidence="8">AVDCRST_MAG19</strain>
    </source>
</reference>
<dbReference type="Gene3D" id="1.10.1740.10">
    <property type="match status" value="1"/>
</dbReference>
<dbReference type="GO" id="GO:0016987">
    <property type="term" value="F:sigma factor activity"/>
    <property type="evidence" value="ECO:0007669"/>
    <property type="project" value="UniProtKB-KW"/>
</dbReference>
<evidence type="ECO:0000259" key="6">
    <source>
        <dbReference type="Pfam" id="PF04542"/>
    </source>
</evidence>
<dbReference type="InterPro" id="IPR007627">
    <property type="entry name" value="RNA_pol_sigma70_r2"/>
</dbReference>
<feature type="domain" description="RNA polymerase sigma-70 region 2" evidence="6">
    <location>
        <begin position="44"/>
        <end position="111"/>
    </location>
</feature>
<evidence type="ECO:0000256" key="4">
    <source>
        <dbReference type="ARBA" id="ARBA00023163"/>
    </source>
</evidence>
<keyword evidence="2" id="KW-0805">Transcription regulation</keyword>
<dbReference type="PANTHER" id="PTHR43133:SF62">
    <property type="entry name" value="RNA POLYMERASE SIGMA FACTOR SIGZ"/>
    <property type="match status" value="1"/>
</dbReference>
<dbReference type="InterPro" id="IPR036388">
    <property type="entry name" value="WH-like_DNA-bd_sf"/>
</dbReference>
<dbReference type="PANTHER" id="PTHR43133">
    <property type="entry name" value="RNA POLYMERASE ECF-TYPE SIGMA FACTO"/>
    <property type="match status" value="1"/>
</dbReference>
<dbReference type="InterPro" id="IPR013325">
    <property type="entry name" value="RNA_pol_sigma_r2"/>
</dbReference>
<dbReference type="AlphaFoldDB" id="A0A6J4VM56"/>
<proteinExistence type="inferred from homology"/>
<evidence type="ECO:0000256" key="5">
    <source>
        <dbReference type="SAM" id="MobiDB-lite"/>
    </source>
</evidence>
<keyword evidence="4" id="KW-0804">Transcription</keyword>
<gene>
    <name evidence="8" type="ORF">AVDCRST_MAG19-4288</name>
</gene>
<feature type="region of interest" description="Disordered" evidence="5">
    <location>
        <begin position="1"/>
        <end position="25"/>
    </location>
</feature>
<evidence type="ECO:0000259" key="7">
    <source>
        <dbReference type="Pfam" id="PF08281"/>
    </source>
</evidence>
<dbReference type="EMBL" id="CADCWL010000237">
    <property type="protein sequence ID" value="CAA9582805.1"/>
    <property type="molecule type" value="Genomic_DNA"/>
</dbReference>
<dbReference type="InterPro" id="IPR039425">
    <property type="entry name" value="RNA_pol_sigma-70-like"/>
</dbReference>
<dbReference type="GO" id="GO:0003677">
    <property type="term" value="F:DNA binding"/>
    <property type="evidence" value="ECO:0007669"/>
    <property type="project" value="InterPro"/>
</dbReference>
<dbReference type="SUPFAM" id="SSF88946">
    <property type="entry name" value="Sigma2 domain of RNA polymerase sigma factors"/>
    <property type="match status" value="1"/>
</dbReference>
<keyword evidence="3" id="KW-0731">Sigma factor</keyword>